<accession>A0A811G1X1</accession>
<reference evidence="1 2" key="1">
    <citation type="submission" date="2020-02" db="EMBL/GenBank/DDBJ databases">
        <authorList>
            <person name="Brisse S."/>
        </authorList>
    </citation>
    <scope>NUCLEOTIDE SEQUENCE [LARGE SCALE GENOMIC DNA]</scope>
    <source>
        <strain evidence="1">CIP107547</strain>
    </source>
</reference>
<comment type="caution">
    <text evidence="1">The sequence shown here is derived from an EMBL/GenBank/DDBJ whole genome shotgun (WGS) entry which is preliminary data.</text>
</comment>
<dbReference type="AlphaFoldDB" id="A0A811G1X1"/>
<evidence type="ECO:0000313" key="1">
    <source>
        <dbReference type="EMBL" id="CAB0593738.1"/>
    </source>
</evidence>
<organism evidence="1 2">
    <name type="scientific">Corynebacterium diphtheriae</name>
    <dbReference type="NCBI Taxonomy" id="1717"/>
    <lineage>
        <taxon>Bacteria</taxon>
        <taxon>Bacillati</taxon>
        <taxon>Actinomycetota</taxon>
        <taxon>Actinomycetes</taxon>
        <taxon>Mycobacteriales</taxon>
        <taxon>Corynebacteriaceae</taxon>
        <taxon>Corynebacterium</taxon>
    </lineage>
</organism>
<dbReference type="RefSeq" id="WP_082260471.1">
    <property type="nucleotide sequence ID" value="NZ_CAJDYK010000005.1"/>
</dbReference>
<dbReference type="Proteomes" id="UP000480222">
    <property type="component" value="Unassembled WGS sequence"/>
</dbReference>
<name>A0A811G1X1_CORDP</name>
<dbReference type="EMBL" id="CADDAV010000010">
    <property type="protein sequence ID" value="CAB0593738.1"/>
    <property type="molecule type" value="Genomic_DNA"/>
</dbReference>
<protein>
    <submittedName>
        <fullName evidence="1">Uncharacterized protein</fullName>
    </submittedName>
</protein>
<gene>
    <name evidence="1" type="ORF">CIP107547_00887</name>
</gene>
<evidence type="ECO:0000313" key="2">
    <source>
        <dbReference type="Proteomes" id="UP000480222"/>
    </source>
</evidence>
<sequence>MLTTLLAAAGVLASLSASAAAWWQATRADAKAEKAIRLAEEANEISERMRLSQAIDSAAEKQKLYVDALSPELPNQKDGIRIISGFPERIHDISITCSSLETGNVGVSIMDPLERRNIKFDRRPSLLSDVKLQWVDAGGTRHEQRVPATALWEHLNL</sequence>
<proteinExistence type="predicted"/>